<dbReference type="EMBL" id="JAHLQT010033114">
    <property type="protein sequence ID" value="KAG7159597.1"/>
    <property type="molecule type" value="Genomic_DNA"/>
</dbReference>
<sequence length="30" mass="3340">MVGIKVPSNEHKFLCCLWGNRGAKADNYTS</sequence>
<evidence type="ECO:0000313" key="1">
    <source>
        <dbReference type="EMBL" id="KAG7159597.1"/>
    </source>
</evidence>
<organism evidence="1 2">
    <name type="scientific">Homarus americanus</name>
    <name type="common">American lobster</name>
    <dbReference type="NCBI Taxonomy" id="6706"/>
    <lineage>
        <taxon>Eukaryota</taxon>
        <taxon>Metazoa</taxon>
        <taxon>Ecdysozoa</taxon>
        <taxon>Arthropoda</taxon>
        <taxon>Crustacea</taxon>
        <taxon>Multicrustacea</taxon>
        <taxon>Malacostraca</taxon>
        <taxon>Eumalacostraca</taxon>
        <taxon>Eucarida</taxon>
        <taxon>Decapoda</taxon>
        <taxon>Pleocyemata</taxon>
        <taxon>Astacidea</taxon>
        <taxon>Nephropoidea</taxon>
        <taxon>Nephropidae</taxon>
        <taxon>Homarus</taxon>
    </lineage>
</organism>
<gene>
    <name evidence="1" type="ORF">Hamer_G004257</name>
</gene>
<dbReference type="Proteomes" id="UP000747542">
    <property type="component" value="Unassembled WGS sequence"/>
</dbReference>
<proteinExistence type="predicted"/>
<accession>A0A8J5JK04</accession>
<protein>
    <submittedName>
        <fullName evidence="1">Uncharacterized protein</fullName>
    </submittedName>
</protein>
<reference evidence="1" key="1">
    <citation type="journal article" date="2021" name="Sci. Adv.">
        <title>The American lobster genome reveals insights on longevity, neural, and immune adaptations.</title>
        <authorList>
            <person name="Polinski J.M."/>
            <person name="Zimin A.V."/>
            <person name="Clark K.F."/>
            <person name="Kohn A.B."/>
            <person name="Sadowski N."/>
            <person name="Timp W."/>
            <person name="Ptitsyn A."/>
            <person name="Khanna P."/>
            <person name="Romanova D.Y."/>
            <person name="Williams P."/>
            <person name="Greenwood S.J."/>
            <person name="Moroz L.L."/>
            <person name="Walt D.R."/>
            <person name="Bodnar A.G."/>
        </authorList>
    </citation>
    <scope>NUCLEOTIDE SEQUENCE</scope>
    <source>
        <strain evidence="1">GMGI-L3</strain>
    </source>
</reference>
<dbReference type="AlphaFoldDB" id="A0A8J5JK04"/>
<keyword evidence="2" id="KW-1185">Reference proteome</keyword>
<evidence type="ECO:0000313" key="2">
    <source>
        <dbReference type="Proteomes" id="UP000747542"/>
    </source>
</evidence>
<comment type="caution">
    <text evidence="1">The sequence shown here is derived from an EMBL/GenBank/DDBJ whole genome shotgun (WGS) entry which is preliminary data.</text>
</comment>
<name>A0A8J5JK04_HOMAM</name>